<dbReference type="Gene3D" id="3.10.20.90">
    <property type="entry name" value="Phosphatidylinositol 3-kinase Catalytic Subunit, Chain A, domain 1"/>
    <property type="match status" value="1"/>
</dbReference>
<dbReference type="GO" id="GO:0004725">
    <property type="term" value="F:protein tyrosine phosphatase activity"/>
    <property type="evidence" value="ECO:0007669"/>
    <property type="project" value="UniProtKB-EC"/>
</dbReference>
<evidence type="ECO:0000256" key="9">
    <source>
        <dbReference type="SAM" id="MobiDB-lite"/>
    </source>
</evidence>
<dbReference type="PROSITE" id="PS50055">
    <property type="entry name" value="TYR_PHOSPHATASE_PTP"/>
    <property type="match status" value="1"/>
</dbReference>
<feature type="domain" description="FERM" evidence="12">
    <location>
        <begin position="60"/>
        <end position="348"/>
    </location>
</feature>
<dbReference type="Pfam" id="PF00102">
    <property type="entry name" value="Y_phosphatase"/>
    <property type="match status" value="1"/>
</dbReference>
<dbReference type="InterPro" id="IPR000387">
    <property type="entry name" value="Tyr_Pase_dom"/>
</dbReference>
<evidence type="ECO:0000256" key="8">
    <source>
        <dbReference type="ARBA" id="ARBA00023212"/>
    </source>
</evidence>
<dbReference type="Gene3D" id="3.90.190.10">
    <property type="entry name" value="Protein tyrosine phosphatase superfamily"/>
    <property type="match status" value="1"/>
</dbReference>
<keyword evidence="5" id="KW-0597">Phosphoprotein</keyword>
<evidence type="ECO:0000259" key="11">
    <source>
        <dbReference type="PROSITE" id="PS50056"/>
    </source>
</evidence>
<dbReference type="PROSITE" id="PS50056">
    <property type="entry name" value="TYR_PHOSPHATASE_2"/>
    <property type="match status" value="1"/>
</dbReference>
<dbReference type="KEGG" id="bmy:BM_BM2836"/>
<dbReference type="PROSITE" id="PS00661">
    <property type="entry name" value="FERM_2"/>
    <property type="match status" value="1"/>
</dbReference>
<dbReference type="InterPro" id="IPR003595">
    <property type="entry name" value="Tyr_Pase_cat"/>
</dbReference>
<dbReference type="PANTHER" id="PTHR45706:SF4">
    <property type="entry name" value="TYROSINE-PROTEIN PHOSPHATASE"/>
    <property type="match status" value="1"/>
</dbReference>
<evidence type="ECO:0000256" key="4">
    <source>
        <dbReference type="ARBA" id="ARBA00022490"/>
    </source>
</evidence>
<dbReference type="Gene3D" id="1.20.80.10">
    <property type="match status" value="1"/>
</dbReference>
<feature type="region of interest" description="Disordered" evidence="9">
    <location>
        <begin position="675"/>
        <end position="707"/>
    </location>
</feature>
<dbReference type="PRINTS" id="PR00700">
    <property type="entry name" value="PRTYPHPHTASE"/>
</dbReference>
<dbReference type="GO" id="GO:0005856">
    <property type="term" value="C:cytoskeleton"/>
    <property type="evidence" value="ECO:0007669"/>
    <property type="project" value="UniProtKB-SubCell"/>
</dbReference>
<dbReference type="SUPFAM" id="SSF54236">
    <property type="entry name" value="Ubiquitin-like"/>
    <property type="match status" value="1"/>
</dbReference>
<keyword evidence="4" id="KW-0963">Cytoplasm</keyword>
<dbReference type="Pfam" id="PF09380">
    <property type="entry name" value="FERM_C"/>
    <property type="match status" value="1"/>
</dbReference>
<comment type="subcellular location">
    <subcellularLocation>
        <location evidence="1">Cytoplasm</location>
        <location evidence="1">Cytoskeleton</location>
    </subcellularLocation>
</comment>
<dbReference type="SUPFAM" id="SSF47031">
    <property type="entry name" value="Second domain of FERM"/>
    <property type="match status" value="1"/>
</dbReference>
<dbReference type="InterPro" id="IPR019749">
    <property type="entry name" value="Band_41_domain"/>
</dbReference>
<dbReference type="GO" id="GO:0016020">
    <property type="term" value="C:membrane"/>
    <property type="evidence" value="ECO:0007669"/>
    <property type="project" value="UniProtKB-ARBA"/>
</dbReference>
<dbReference type="PRINTS" id="PR00935">
    <property type="entry name" value="BAND41"/>
</dbReference>
<dbReference type="AlphaFoldDB" id="A0A4E9F7F3"/>
<dbReference type="CDD" id="cd06706">
    <property type="entry name" value="PDZ_PTPN3-4-like"/>
    <property type="match status" value="1"/>
</dbReference>
<dbReference type="PROSITE" id="PS50106">
    <property type="entry name" value="PDZ"/>
    <property type="match status" value="1"/>
</dbReference>
<dbReference type="RefSeq" id="XP_042933359.1">
    <property type="nucleotide sequence ID" value="XM_043077425.1"/>
</dbReference>
<dbReference type="InterPro" id="IPR011993">
    <property type="entry name" value="PH-like_dom_sf"/>
</dbReference>
<dbReference type="InterPro" id="IPR000299">
    <property type="entry name" value="FERM_domain"/>
</dbReference>
<dbReference type="PROSITE" id="PS00383">
    <property type="entry name" value="TYR_PHOSPHATASE_1"/>
    <property type="match status" value="1"/>
</dbReference>
<evidence type="ECO:0000256" key="7">
    <source>
        <dbReference type="ARBA" id="ARBA00022912"/>
    </source>
</evidence>
<dbReference type="EC" id="3.1.3.48" evidence="3"/>
<dbReference type="InterPro" id="IPR029021">
    <property type="entry name" value="Prot-tyrosine_phosphatase-like"/>
</dbReference>
<dbReference type="GeneID" id="6100898"/>
<dbReference type="Gene3D" id="2.30.42.10">
    <property type="match status" value="1"/>
</dbReference>
<dbReference type="Pfam" id="PF08736">
    <property type="entry name" value="FA"/>
    <property type="match status" value="1"/>
</dbReference>
<dbReference type="SMART" id="SM00404">
    <property type="entry name" value="PTPc_motif"/>
    <property type="match status" value="1"/>
</dbReference>
<dbReference type="InterPro" id="IPR018979">
    <property type="entry name" value="FERM_N"/>
</dbReference>
<dbReference type="InterPro" id="IPR029071">
    <property type="entry name" value="Ubiquitin-like_domsf"/>
</dbReference>
<dbReference type="InterPro" id="IPR018980">
    <property type="entry name" value="FERM_PH-like_C"/>
</dbReference>
<dbReference type="FunFam" id="1.20.80.10:FF:000003">
    <property type="entry name" value="Tyrosine-protein phosphatase non-receptor type 4"/>
    <property type="match status" value="1"/>
</dbReference>
<dbReference type="Pfam" id="PF00373">
    <property type="entry name" value="FERM_M"/>
    <property type="match status" value="1"/>
</dbReference>
<accession>A0A4E9F7F3</accession>
<feature type="compositionally biased region" description="Polar residues" evidence="9">
    <location>
        <begin position="687"/>
        <end position="696"/>
    </location>
</feature>
<dbReference type="CDD" id="cd14541">
    <property type="entry name" value="PTPc-N3_4"/>
    <property type="match status" value="1"/>
</dbReference>
<dbReference type="InterPro" id="IPR000242">
    <property type="entry name" value="PTP_cat"/>
</dbReference>
<dbReference type="FunFam" id="3.90.190.10:FF:000023">
    <property type="entry name" value="Tyrosine-protein phosphatase non-receptor type"/>
    <property type="match status" value="1"/>
</dbReference>
<dbReference type="SMART" id="SM00295">
    <property type="entry name" value="B41"/>
    <property type="match status" value="1"/>
</dbReference>
<dbReference type="PROSITE" id="PS00660">
    <property type="entry name" value="FERM_1"/>
    <property type="match status" value="1"/>
</dbReference>
<evidence type="ECO:0000256" key="6">
    <source>
        <dbReference type="ARBA" id="ARBA00022801"/>
    </source>
</evidence>
<evidence type="ECO:0000259" key="12">
    <source>
        <dbReference type="PROSITE" id="PS50057"/>
    </source>
</evidence>
<dbReference type="SUPFAM" id="SSF52799">
    <property type="entry name" value="(Phosphotyrosine protein) phosphatases II"/>
    <property type="match status" value="1"/>
</dbReference>
<keyword evidence="7" id="KW-0904">Protein phosphatase</keyword>
<reference evidence="14" key="1">
    <citation type="submission" date="2019-04" db="EMBL/GenBank/DDBJ databases">
        <authorList>
            <person name="Howe K."/>
            <person name="Paulini M."/>
            <person name="Williams G."/>
        </authorList>
    </citation>
    <scope>NUCLEOTIDE SEQUENCE [LARGE SCALE GENOMIC DNA]</scope>
    <source>
        <strain evidence="14">FR3</strain>
    </source>
</reference>
<feature type="domain" description="PDZ" evidence="13">
    <location>
        <begin position="743"/>
        <end position="815"/>
    </location>
</feature>
<dbReference type="SMART" id="SM01196">
    <property type="entry name" value="FERM_C"/>
    <property type="match status" value="1"/>
</dbReference>
<proteinExistence type="inferred from homology"/>
<evidence type="ECO:0000313" key="14">
    <source>
        <dbReference type="EMBL" id="VIO92087.1"/>
    </source>
</evidence>
<name>A0A4E9F7F3_BRUMA</name>
<dbReference type="FunFam" id="2.30.42.10:FF:000045">
    <property type="entry name" value="Tyrosine-protein phosphatase non-receptor type"/>
    <property type="match status" value="1"/>
</dbReference>
<dbReference type="InterPro" id="IPR001478">
    <property type="entry name" value="PDZ"/>
</dbReference>
<dbReference type="SMART" id="SM01195">
    <property type="entry name" value="FA"/>
    <property type="match status" value="1"/>
</dbReference>
<evidence type="ECO:0000256" key="1">
    <source>
        <dbReference type="ARBA" id="ARBA00004245"/>
    </source>
</evidence>
<dbReference type="SUPFAM" id="SSF50156">
    <property type="entry name" value="PDZ domain-like"/>
    <property type="match status" value="1"/>
</dbReference>
<keyword evidence="6" id="KW-0378">Hydrolase</keyword>
<keyword evidence="8" id="KW-0206">Cytoskeleton</keyword>
<evidence type="ECO:0000256" key="2">
    <source>
        <dbReference type="ARBA" id="ARBA00009649"/>
    </source>
</evidence>
<evidence type="ECO:0000259" key="10">
    <source>
        <dbReference type="PROSITE" id="PS50055"/>
    </source>
</evidence>
<dbReference type="Gene3D" id="2.30.29.30">
    <property type="entry name" value="Pleckstrin-homology domain (PH domain)/Phosphotyrosine-binding domain (PTB)"/>
    <property type="match status" value="1"/>
</dbReference>
<feature type="domain" description="Tyrosine specific protein phosphatases" evidence="11">
    <location>
        <begin position="1052"/>
        <end position="1126"/>
    </location>
</feature>
<dbReference type="SMART" id="SM00228">
    <property type="entry name" value="PDZ"/>
    <property type="match status" value="1"/>
</dbReference>
<dbReference type="Pfam" id="PF09379">
    <property type="entry name" value="FERM_N"/>
    <property type="match status" value="1"/>
</dbReference>
<dbReference type="InterPro" id="IPR014352">
    <property type="entry name" value="FERM/acyl-CoA-bd_prot_sf"/>
</dbReference>
<dbReference type="InterPro" id="IPR019748">
    <property type="entry name" value="FERM_central"/>
</dbReference>
<dbReference type="InterPro" id="IPR016130">
    <property type="entry name" value="Tyr_Pase_AS"/>
</dbReference>
<dbReference type="InterPro" id="IPR036034">
    <property type="entry name" value="PDZ_sf"/>
</dbReference>
<evidence type="ECO:0000259" key="13">
    <source>
        <dbReference type="PROSITE" id="PS50106"/>
    </source>
</evidence>
<dbReference type="InterPro" id="IPR014847">
    <property type="entry name" value="FA"/>
</dbReference>
<sequence>MSFVRSCRFLFTFSASSFPSASLRRKSDEEGMIKFGSGSYSVRESEGLNPQSLTFPVRTISCTVTFLDNTERRFEIERHAKGQILLNMVFDHLELVEKDYFGLQYISALETSQAGVKKWLDPTKSIRKQLFYPPYQLHFRLKFYVSDPSKLMEEYTRYHVFLQLKNDLLEGRLVCPENSVAMLASYAVQSEFGDYSEEEHGTSYLNEFKFIPEQSTALVKNVIDLHKLHKGQSPAEAEFNFLKYAKDLDLYGIDLYPAKESNGTMIGIGVSNSGVVLVRCNRRESIYPWSAIMKLSFKKKLFSIHMRTIKSDNTEEDTLITFNIQNPESCKALWKSCIEHHTFFRLIAPPIPPPKSFFSIGSRFRYSGRTEYQSMEEMRRRARVERTFLRHSSRESQNTMNGNSSSARDYASSYNTTSPVIASRFFCRSQIYLRKWLSGRIRGVSPSSSTLTTTINNATRGGEAVTSLGTVDNSLQRTGCNTSGSTLSPISSVTAAPSGTLKFQQSEISHNADTVQKENVDNDDKIASKIDNSAVVAEEQSESTPSSSVCRVSCTQQDSSTRLQEAATPSRVIVAPPGSSATLQPNSKHRETTFGIDEDCWRSSSAAMLTNGKAQLIGGPSTTTASVAATVHRLGGINGHQSVCRKSTNNSTSNASVSNGFTSGSTVNRFIPNGSVAGSPLRVHSPRTVSNGKLQNGGSPRSSLASYSSYGSVVNQSNGYSPTYIRRSPRPSSSPISEDCLVVIRMRADAQGRYGFNVKGGADQNYPVIVSRVAPGSAADKCNPRLNEGDQVLLINGMDISSMPHEKVVRFIRAARDSPKGELVLTIRPNVYRCGEDVEESDAHHLPEVPHVADTVPRSDKLSQSLIMLKESLSSGKIITQFEQLYRKKPGLSMEDCKLSLNVNKNRYRDVCPYDNTRVKITAPSGDYINASFVNMEIPSSGIINRYIAAQGPLAHTSGDFWCMVWEQLCTTIVMLTTTIERGRIKCHQYWPRLYENHDYGRLQISCISERETANCVYREISIQDIMTKEERRVSQMQYTAWPDHGVPDDPKHFIDFVDEVRRARAGSVDPIVVHCSAGIGRTGVLILMETAACLVEGNEPVYPLDIVRTMRDQRAMLIQTPGQYTFVCECILRAYHDGLIKPLAEYCVRSS</sequence>
<feature type="compositionally biased region" description="Low complexity" evidence="9">
    <location>
        <begin position="697"/>
        <end position="707"/>
    </location>
</feature>
<dbReference type="CTD" id="6100898"/>
<organism evidence="14">
    <name type="scientific">Brugia malayi</name>
    <name type="common">Filarial nematode worm</name>
    <dbReference type="NCBI Taxonomy" id="6279"/>
    <lineage>
        <taxon>Eukaryota</taxon>
        <taxon>Metazoa</taxon>
        <taxon>Ecdysozoa</taxon>
        <taxon>Nematoda</taxon>
        <taxon>Chromadorea</taxon>
        <taxon>Rhabditida</taxon>
        <taxon>Spirurina</taxon>
        <taxon>Spiruromorpha</taxon>
        <taxon>Filarioidea</taxon>
        <taxon>Onchocercidae</taxon>
        <taxon>Brugia</taxon>
    </lineage>
</organism>
<dbReference type="SMART" id="SM00194">
    <property type="entry name" value="PTPc"/>
    <property type="match status" value="1"/>
</dbReference>
<evidence type="ECO:0000256" key="5">
    <source>
        <dbReference type="ARBA" id="ARBA00022553"/>
    </source>
</evidence>
<feature type="domain" description="Tyrosine-protein phosphatase" evidence="10">
    <location>
        <begin position="878"/>
        <end position="1135"/>
    </location>
</feature>
<dbReference type="InterPro" id="IPR019747">
    <property type="entry name" value="FERM_CS"/>
</dbReference>
<evidence type="ECO:0000256" key="3">
    <source>
        <dbReference type="ARBA" id="ARBA00013064"/>
    </source>
</evidence>
<dbReference type="CDD" id="cd14473">
    <property type="entry name" value="FERM_B-lobe"/>
    <property type="match status" value="1"/>
</dbReference>
<comment type="similarity">
    <text evidence="2">Belongs to the protein-tyrosine phosphatase family. Non-receptor class subfamily.</text>
</comment>
<dbReference type="PROSITE" id="PS50057">
    <property type="entry name" value="FERM_3"/>
    <property type="match status" value="1"/>
</dbReference>
<dbReference type="EMBL" id="CAAKNF010000192">
    <property type="protein sequence ID" value="VIO92087.1"/>
    <property type="molecule type" value="Genomic_DNA"/>
</dbReference>
<dbReference type="InterPro" id="IPR035963">
    <property type="entry name" value="FERM_2"/>
</dbReference>
<dbReference type="FunFam" id="2.30.29.30:FF:000002">
    <property type="entry name" value="Band 4.1-like protein 5 isoform 1"/>
    <property type="match status" value="1"/>
</dbReference>
<protein>
    <recommendedName>
        <fullName evidence="3">protein-tyrosine-phosphatase</fullName>
        <ecNumber evidence="3">3.1.3.48</ecNumber>
    </recommendedName>
</protein>
<gene>
    <name evidence="14" type="primary">Bma-ptp-1</name>
    <name evidence="14" type="ORF">BM_BM2836</name>
</gene>
<dbReference type="OrthoDB" id="5854685at2759"/>
<dbReference type="Pfam" id="PF00595">
    <property type="entry name" value="PDZ"/>
    <property type="match status" value="1"/>
</dbReference>
<dbReference type="PANTHER" id="PTHR45706">
    <property type="entry name" value="TYROSINE-PROTEIN PHOSPHATASE"/>
    <property type="match status" value="1"/>
</dbReference>
<dbReference type="SUPFAM" id="SSF50729">
    <property type="entry name" value="PH domain-like"/>
    <property type="match status" value="1"/>
</dbReference>